<dbReference type="PATRIC" id="fig|1227465.4.peg.2875"/>
<dbReference type="SUPFAM" id="SSF53335">
    <property type="entry name" value="S-adenosyl-L-methionine-dependent methyltransferases"/>
    <property type="match status" value="1"/>
</dbReference>
<feature type="domain" description="Methyltransferase" evidence="2">
    <location>
        <begin position="73"/>
        <end position="161"/>
    </location>
</feature>
<dbReference type="GO" id="GO:0008168">
    <property type="term" value="F:methyltransferase activity"/>
    <property type="evidence" value="ECO:0007669"/>
    <property type="project" value="UniProtKB-KW"/>
</dbReference>
<dbReference type="PANTHER" id="PTHR42912">
    <property type="entry name" value="METHYLTRANSFERASE"/>
    <property type="match status" value="1"/>
</dbReference>
<dbReference type="InterPro" id="IPR041698">
    <property type="entry name" value="Methyltransf_25"/>
</dbReference>
<comment type="caution">
    <text evidence="3">The sequence shown here is derived from an EMBL/GenBank/DDBJ whole genome shotgun (WGS) entry which is preliminary data.</text>
</comment>
<name>M0E2N9_9EURY</name>
<dbReference type="AlphaFoldDB" id="M0E2N9"/>
<dbReference type="Proteomes" id="UP000011586">
    <property type="component" value="Unassembled WGS sequence"/>
</dbReference>
<proteinExistence type="predicted"/>
<accession>M0E2N9</accession>
<dbReference type="Pfam" id="PF13649">
    <property type="entry name" value="Methyltransf_25"/>
    <property type="match status" value="1"/>
</dbReference>
<evidence type="ECO:0000256" key="1">
    <source>
        <dbReference type="SAM" id="MobiDB-lite"/>
    </source>
</evidence>
<feature type="compositionally biased region" description="Basic and acidic residues" evidence="1">
    <location>
        <begin position="237"/>
        <end position="246"/>
    </location>
</feature>
<dbReference type="InterPro" id="IPR050508">
    <property type="entry name" value="Methyltransf_Superfamily"/>
</dbReference>
<dbReference type="STRING" id="1227465.C463_14865"/>
<protein>
    <submittedName>
        <fullName evidence="3">S-adenosylmethionine-dependent methyltransferase 3</fullName>
    </submittedName>
</protein>
<evidence type="ECO:0000259" key="2">
    <source>
        <dbReference type="Pfam" id="PF13649"/>
    </source>
</evidence>
<sequence>MSVASAAAAGGTVMNLATGSIDMDRNAVRRAWDEVAETYAARRDPDGSDAALIDDLLDSLGDDAAGTGGDPLVLDVGCGDGARTLANLPPGSVGLDLSRRGLDLARETVPDARLVHGEMSALPFAADRFDAITAYHAVFHVERERHPAVYAEFARVLRPGGHLLLTLPSGRFETVRRGWMGGRMFFSAPGREQTLGQLRAAGFATVETMTATDPLGSSTEFAFATLDEGANGGTDSRATDAKPDGP</sequence>
<evidence type="ECO:0000313" key="3">
    <source>
        <dbReference type="EMBL" id="ELZ40599.1"/>
    </source>
</evidence>
<dbReference type="InterPro" id="IPR029063">
    <property type="entry name" value="SAM-dependent_MTases_sf"/>
</dbReference>
<gene>
    <name evidence="3" type="ORF">C463_14865</name>
</gene>
<keyword evidence="3" id="KW-0489">Methyltransferase</keyword>
<dbReference type="CDD" id="cd02440">
    <property type="entry name" value="AdoMet_MTases"/>
    <property type="match status" value="1"/>
</dbReference>
<keyword evidence="4" id="KW-1185">Reference proteome</keyword>
<feature type="region of interest" description="Disordered" evidence="1">
    <location>
        <begin position="227"/>
        <end position="246"/>
    </location>
</feature>
<evidence type="ECO:0000313" key="4">
    <source>
        <dbReference type="Proteomes" id="UP000011586"/>
    </source>
</evidence>
<dbReference type="GO" id="GO:0032259">
    <property type="term" value="P:methylation"/>
    <property type="evidence" value="ECO:0007669"/>
    <property type="project" value="UniProtKB-KW"/>
</dbReference>
<organism evidence="3 4">
    <name type="scientific">Halorubrum californiense DSM 19288</name>
    <dbReference type="NCBI Taxonomy" id="1227465"/>
    <lineage>
        <taxon>Archaea</taxon>
        <taxon>Methanobacteriati</taxon>
        <taxon>Methanobacteriota</taxon>
        <taxon>Stenosarchaea group</taxon>
        <taxon>Halobacteria</taxon>
        <taxon>Halobacteriales</taxon>
        <taxon>Haloferacaceae</taxon>
        <taxon>Halorubrum</taxon>
    </lineage>
</organism>
<keyword evidence="3" id="KW-0808">Transferase</keyword>
<dbReference type="EMBL" id="AOJK01000069">
    <property type="protein sequence ID" value="ELZ40599.1"/>
    <property type="molecule type" value="Genomic_DNA"/>
</dbReference>
<dbReference type="Gene3D" id="3.40.50.150">
    <property type="entry name" value="Vaccinia Virus protein VP39"/>
    <property type="match status" value="1"/>
</dbReference>
<reference evidence="3 4" key="1">
    <citation type="journal article" date="2014" name="PLoS Genet.">
        <title>Phylogenetically driven sequencing of extremely halophilic archaea reveals strategies for static and dynamic osmo-response.</title>
        <authorList>
            <person name="Becker E.A."/>
            <person name="Seitzer P.M."/>
            <person name="Tritt A."/>
            <person name="Larsen D."/>
            <person name="Krusor M."/>
            <person name="Yao A.I."/>
            <person name="Wu D."/>
            <person name="Madern D."/>
            <person name="Eisen J.A."/>
            <person name="Darling A.E."/>
            <person name="Facciotti M.T."/>
        </authorList>
    </citation>
    <scope>NUCLEOTIDE SEQUENCE [LARGE SCALE GENOMIC DNA]</scope>
    <source>
        <strain evidence="3 4">DSM 19288</strain>
    </source>
</reference>